<dbReference type="EMBL" id="NBNE01014100">
    <property type="protein sequence ID" value="OWY94608.1"/>
    <property type="molecule type" value="Genomic_DNA"/>
</dbReference>
<dbReference type="Proteomes" id="UP000198211">
    <property type="component" value="Unassembled WGS sequence"/>
</dbReference>
<evidence type="ECO:0000313" key="2">
    <source>
        <dbReference type="Proteomes" id="UP000198211"/>
    </source>
</evidence>
<gene>
    <name evidence="1" type="ORF">PHMEG_00035611</name>
</gene>
<organism evidence="1 2">
    <name type="scientific">Phytophthora megakarya</name>
    <dbReference type="NCBI Taxonomy" id="4795"/>
    <lineage>
        <taxon>Eukaryota</taxon>
        <taxon>Sar</taxon>
        <taxon>Stramenopiles</taxon>
        <taxon>Oomycota</taxon>
        <taxon>Peronosporomycetes</taxon>
        <taxon>Peronosporales</taxon>
        <taxon>Peronosporaceae</taxon>
        <taxon>Phytophthora</taxon>
    </lineage>
</organism>
<evidence type="ECO:0000313" key="1">
    <source>
        <dbReference type="EMBL" id="OWY94608.1"/>
    </source>
</evidence>
<dbReference type="AlphaFoldDB" id="A0A225UNQ7"/>
<reference evidence="2" key="1">
    <citation type="submission" date="2017-03" db="EMBL/GenBank/DDBJ databases">
        <title>Phytopthora megakarya and P. palmivora, two closely related causual agents of cacao black pod achieved similar genome size and gene model numbers by different mechanisms.</title>
        <authorList>
            <person name="Ali S."/>
            <person name="Shao J."/>
            <person name="Larry D.J."/>
            <person name="Kronmiller B."/>
            <person name="Shen D."/>
            <person name="Strem M.D."/>
            <person name="Melnick R.L."/>
            <person name="Guiltinan M.J."/>
            <person name="Tyler B.M."/>
            <person name="Meinhardt L.W."/>
            <person name="Bailey B.A."/>
        </authorList>
    </citation>
    <scope>NUCLEOTIDE SEQUENCE [LARGE SCALE GENOMIC DNA]</scope>
    <source>
        <strain evidence="2">zdho120</strain>
    </source>
</reference>
<comment type="caution">
    <text evidence="1">The sequence shown here is derived from an EMBL/GenBank/DDBJ whole genome shotgun (WGS) entry which is preliminary data.</text>
</comment>
<accession>A0A225UNQ7</accession>
<protein>
    <submittedName>
        <fullName evidence="1">Uncharacterized protein</fullName>
    </submittedName>
</protein>
<keyword evidence="2" id="KW-1185">Reference proteome</keyword>
<sequence length="63" mass="7414">MTMTKIQAKRMLIVTMMVETSETLWTLTMMPRISFLQAHETLRRYCHCSSLNLIATVPRMRLP</sequence>
<name>A0A225UNQ7_9STRA</name>
<proteinExistence type="predicted"/>